<evidence type="ECO:0000259" key="3">
    <source>
        <dbReference type="PROSITE" id="PS50114"/>
    </source>
</evidence>
<evidence type="ECO:0000313" key="5">
    <source>
        <dbReference type="EMBL" id="JAT78535.1"/>
    </source>
</evidence>
<dbReference type="SUPFAM" id="SSF57716">
    <property type="entry name" value="Glucocorticoid receptor-like (DNA-binding domain)"/>
    <property type="match status" value="1"/>
</dbReference>
<dbReference type="InterPro" id="IPR013088">
    <property type="entry name" value="Znf_NHR/GATA"/>
</dbReference>
<reference evidence="4" key="1">
    <citation type="submission" date="2015-08" db="EMBL/GenBank/DDBJ databases">
        <authorList>
            <person name="Babu N.S."/>
            <person name="Beckwith C.J."/>
            <person name="Beseler K.G."/>
            <person name="Brison A."/>
            <person name="Carone J.V."/>
            <person name="Caskin T.P."/>
            <person name="Diamond M."/>
            <person name="Durham M.E."/>
            <person name="Foxe J.M."/>
            <person name="Go M."/>
            <person name="Henderson B.A."/>
            <person name="Jones I.B."/>
            <person name="McGettigan J.A."/>
            <person name="Micheletti S.J."/>
            <person name="Nasrallah M.E."/>
            <person name="Ortiz D."/>
            <person name="Piller C.R."/>
            <person name="Privatt S.R."/>
            <person name="Schneider S.L."/>
            <person name="Sharp S."/>
            <person name="Smith T.C."/>
            <person name="Stanton J.D."/>
            <person name="Ullery H.E."/>
            <person name="Wilson R.J."/>
            <person name="Serrano M.G."/>
            <person name="Buck G."/>
            <person name="Lee V."/>
            <person name="Wang Y."/>
            <person name="Carvalho R."/>
            <person name="Voegtly L."/>
            <person name="Shi R."/>
            <person name="Duckworth R."/>
            <person name="Johnson A."/>
            <person name="Loviza R."/>
            <person name="Walstead R."/>
            <person name="Shah Z."/>
            <person name="Kiflezghi M."/>
            <person name="Wade K."/>
            <person name="Ball S.L."/>
            <person name="Bradley K.W."/>
            <person name="Asai D.J."/>
            <person name="Bowman C.A."/>
            <person name="Russell D.A."/>
            <person name="Pope W.H."/>
            <person name="Jacobs-Sera D."/>
            <person name="Hendrix R.W."/>
            <person name="Hatfull G.F."/>
        </authorList>
    </citation>
    <scope>NUCLEOTIDE SEQUENCE</scope>
</reference>
<evidence type="ECO:0000256" key="2">
    <source>
        <dbReference type="SAM" id="MobiDB-lite"/>
    </source>
</evidence>
<dbReference type="Pfam" id="PF00320">
    <property type="entry name" value="GATA"/>
    <property type="match status" value="1"/>
</dbReference>
<gene>
    <name evidence="5" type="ORF">g.21212</name>
    <name evidence="4" type="ORF">g.21214</name>
</gene>
<proteinExistence type="predicted"/>
<dbReference type="PROSITE" id="PS51257">
    <property type="entry name" value="PROKAR_LIPOPROTEIN"/>
    <property type="match status" value="1"/>
</dbReference>
<protein>
    <recommendedName>
        <fullName evidence="3">GATA-type domain-containing protein</fullName>
    </recommendedName>
</protein>
<dbReference type="GO" id="GO:0006355">
    <property type="term" value="P:regulation of DNA-templated transcription"/>
    <property type="evidence" value="ECO:0007669"/>
    <property type="project" value="InterPro"/>
</dbReference>
<feature type="domain" description="GATA-type" evidence="3">
    <location>
        <begin position="67"/>
        <end position="111"/>
    </location>
</feature>
<organism evidence="4">
    <name type="scientific">Auxenochlorella protothecoides</name>
    <name type="common">Green microalga</name>
    <name type="synonym">Chlorella protothecoides</name>
    <dbReference type="NCBI Taxonomy" id="3075"/>
    <lineage>
        <taxon>Eukaryota</taxon>
        <taxon>Viridiplantae</taxon>
        <taxon>Chlorophyta</taxon>
        <taxon>core chlorophytes</taxon>
        <taxon>Trebouxiophyceae</taxon>
        <taxon>Chlorellales</taxon>
        <taxon>Chlorellaceae</taxon>
        <taxon>Auxenochlorella</taxon>
    </lineage>
</organism>
<keyword evidence="1" id="KW-0863">Zinc-finger</keyword>
<feature type="region of interest" description="Disordered" evidence="2">
    <location>
        <begin position="130"/>
        <end position="234"/>
    </location>
</feature>
<keyword evidence="1" id="KW-0479">Metal-binding</keyword>
<name>A0A1D1ZV47_AUXPR</name>
<feature type="compositionally biased region" description="Polar residues" evidence="2">
    <location>
        <begin position="65"/>
        <end position="81"/>
    </location>
</feature>
<feature type="compositionally biased region" description="Basic and acidic residues" evidence="2">
    <location>
        <begin position="200"/>
        <end position="211"/>
    </location>
</feature>
<dbReference type="GO" id="GO:0008270">
    <property type="term" value="F:zinc ion binding"/>
    <property type="evidence" value="ECO:0007669"/>
    <property type="project" value="UniProtKB-KW"/>
</dbReference>
<keyword evidence="1" id="KW-0862">Zinc</keyword>
<accession>A0A1D1ZV47</accession>
<sequence>MRDAVELLTFLGGATGAACASFPQAHLGQPRAAPQGQPWSKVPEPFIKALAGAGPAISGGRGHRNQAQAPSTCSHCGSQQTPRWWRDISPDGMLCNACGIWLKRHGTSRPVQYFADGGSPAAAAALLSPGASGLAPRSTPPTGRGAQHSEDAGEGPPAQIRPPSPRRPGQDMGGFYLINGRPKRRRSGGQPGAAISSCQDAERSGDEDRASVDTGRADPAQAQPPPAPCTPLPPLSLFQDAGAAVFVLQRRVLRGVDGARTGALVRIGWAPGSRSAHTLFQEVCRVAEACLVEDFELLSDCAASLHLTPLLPGSAVTDDDVLGLIGKL</sequence>
<dbReference type="GO" id="GO:0043565">
    <property type="term" value="F:sequence-specific DNA binding"/>
    <property type="evidence" value="ECO:0007669"/>
    <property type="project" value="InterPro"/>
</dbReference>
<feature type="region of interest" description="Disordered" evidence="2">
    <location>
        <begin position="57"/>
        <end position="81"/>
    </location>
</feature>
<dbReference type="CDD" id="cd00202">
    <property type="entry name" value="ZnF_GATA"/>
    <property type="match status" value="1"/>
</dbReference>
<dbReference type="SMART" id="SM00401">
    <property type="entry name" value="ZnF_GATA"/>
    <property type="match status" value="1"/>
</dbReference>
<dbReference type="EMBL" id="GDKF01007987">
    <property type="protein sequence ID" value="JAT70635.1"/>
    <property type="molecule type" value="Transcribed_RNA"/>
</dbReference>
<dbReference type="InterPro" id="IPR000679">
    <property type="entry name" value="Znf_GATA"/>
</dbReference>
<evidence type="ECO:0000256" key="1">
    <source>
        <dbReference type="PROSITE-ProRule" id="PRU00094"/>
    </source>
</evidence>
<dbReference type="Gene3D" id="3.30.50.10">
    <property type="entry name" value="Erythroid Transcription Factor GATA-1, subunit A"/>
    <property type="match status" value="1"/>
</dbReference>
<dbReference type="AlphaFoldDB" id="A0A1D1ZV47"/>
<dbReference type="PROSITE" id="PS50114">
    <property type="entry name" value="GATA_ZN_FINGER_2"/>
    <property type="match status" value="1"/>
</dbReference>
<dbReference type="EMBL" id="GDKF01000087">
    <property type="protein sequence ID" value="JAT78535.1"/>
    <property type="molecule type" value="Transcribed_RNA"/>
</dbReference>
<evidence type="ECO:0000313" key="4">
    <source>
        <dbReference type="EMBL" id="JAT70635.1"/>
    </source>
</evidence>
<feature type="compositionally biased region" description="Pro residues" evidence="2">
    <location>
        <begin position="222"/>
        <end position="234"/>
    </location>
</feature>